<evidence type="ECO:0000256" key="4">
    <source>
        <dbReference type="ARBA" id="ARBA00022692"/>
    </source>
</evidence>
<evidence type="ECO:0000256" key="1">
    <source>
        <dbReference type="ARBA" id="ARBA00004653"/>
    </source>
</evidence>
<evidence type="ECO:0000256" key="7">
    <source>
        <dbReference type="ARBA" id="ARBA00023034"/>
    </source>
</evidence>
<evidence type="ECO:0000313" key="10">
    <source>
        <dbReference type="EMBL" id="KAI5081890.1"/>
    </source>
</evidence>
<gene>
    <name evidence="10" type="ORF">GOP47_0001633</name>
</gene>
<keyword evidence="11" id="KW-1185">Reference proteome</keyword>
<feature type="transmembrane region" description="Helical" evidence="9">
    <location>
        <begin position="27"/>
        <end position="51"/>
    </location>
</feature>
<dbReference type="OrthoDB" id="542931at2759"/>
<evidence type="ECO:0008006" key="12">
    <source>
        <dbReference type="Google" id="ProtNLM"/>
    </source>
</evidence>
<name>A0A9D4V9E6_ADICA</name>
<dbReference type="GO" id="GO:0005829">
    <property type="term" value="C:cytosol"/>
    <property type="evidence" value="ECO:0007669"/>
    <property type="project" value="GOC"/>
</dbReference>
<keyword evidence="6 9" id="KW-1133">Transmembrane helix</keyword>
<dbReference type="InterPro" id="IPR019185">
    <property type="entry name" value="Integral_membrane_SYS1-rel"/>
</dbReference>
<evidence type="ECO:0000256" key="3">
    <source>
        <dbReference type="ARBA" id="ARBA00022448"/>
    </source>
</evidence>
<dbReference type="Pfam" id="PF09801">
    <property type="entry name" value="SYS1"/>
    <property type="match status" value="1"/>
</dbReference>
<evidence type="ECO:0000256" key="9">
    <source>
        <dbReference type="SAM" id="Phobius"/>
    </source>
</evidence>
<evidence type="ECO:0000256" key="8">
    <source>
        <dbReference type="ARBA" id="ARBA00023136"/>
    </source>
</evidence>
<keyword evidence="8 9" id="KW-0472">Membrane</keyword>
<dbReference type="Proteomes" id="UP000886520">
    <property type="component" value="Chromosome 2"/>
</dbReference>
<dbReference type="GO" id="GO:0005802">
    <property type="term" value="C:trans-Golgi network"/>
    <property type="evidence" value="ECO:0007669"/>
    <property type="project" value="TreeGrafter"/>
</dbReference>
<protein>
    <recommendedName>
        <fullName evidence="12">Protein SYS1 homolog</fullName>
    </recommendedName>
</protein>
<proteinExistence type="inferred from homology"/>
<organism evidence="10 11">
    <name type="scientific">Adiantum capillus-veneris</name>
    <name type="common">Maidenhair fern</name>
    <dbReference type="NCBI Taxonomy" id="13818"/>
    <lineage>
        <taxon>Eukaryota</taxon>
        <taxon>Viridiplantae</taxon>
        <taxon>Streptophyta</taxon>
        <taxon>Embryophyta</taxon>
        <taxon>Tracheophyta</taxon>
        <taxon>Polypodiopsida</taxon>
        <taxon>Polypodiidae</taxon>
        <taxon>Polypodiales</taxon>
        <taxon>Pteridineae</taxon>
        <taxon>Pteridaceae</taxon>
        <taxon>Vittarioideae</taxon>
        <taxon>Adiantum</taxon>
    </lineage>
</organism>
<comment type="caution">
    <text evidence="10">The sequence shown here is derived from an EMBL/GenBank/DDBJ whole genome shotgun (WGS) entry which is preliminary data.</text>
</comment>
<reference evidence="10" key="1">
    <citation type="submission" date="2021-01" db="EMBL/GenBank/DDBJ databases">
        <title>Adiantum capillus-veneris genome.</title>
        <authorList>
            <person name="Fang Y."/>
            <person name="Liao Q."/>
        </authorList>
    </citation>
    <scope>NUCLEOTIDE SEQUENCE</scope>
    <source>
        <strain evidence="10">H3</strain>
        <tissue evidence="10">Leaf</tissue>
    </source>
</reference>
<dbReference type="GO" id="GO:0000139">
    <property type="term" value="C:Golgi membrane"/>
    <property type="evidence" value="ECO:0007669"/>
    <property type="project" value="UniProtKB-SubCell"/>
</dbReference>
<keyword evidence="3" id="KW-0813">Transport</keyword>
<dbReference type="EMBL" id="JABFUD020000003">
    <property type="protein sequence ID" value="KAI5081890.1"/>
    <property type="molecule type" value="Genomic_DNA"/>
</dbReference>
<dbReference type="AlphaFoldDB" id="A0A9D4V9E6"/>
<comment type="similarity">
    <text evidence="2">Belongs to the SYS1 family.</text>
</comment>
<feature type="transmembrane region" description="Helical" evidence="9">
    <location>
        <begin position="84"/>
        <end position="104"/>
    </location>
</feature>
<evidence type="ECO:0000256" key="5">
    <source>
        <dbReference type="ARBA" id="ARBA00022927"/>
    </source>
</evidence>
<keyword evidence="7" id="KW-0333">Golgi apparatus</keyword>
<dbReference type="PANTHER" id="PTHR12952:SF0">
    <property type="entry name" value="PROTEIN SYS1 HOMOLOG"/>
    <property type="match status" value="1"/>
</dbReference>
<dbReference type="GO" id="GO:0043001">
    <property type="term" value="P:Golgi to plasma membrane protein transport"/>
    <property type="evidence" value="ECO:0007669"/>
    <property type="project" value="TreeGrafter"/>
</dbReference>
<comment type="subcellular location">
    <subcellularLocation>
        <location evidence="1">Golgi apparatus membrane</location>
        <topology evidence="1">Multi-pass membrane protein</topology>
    </subcellularLocation>
</comment>
<dbReference type="GO" id="GO:0006895">
    <property type="term" value="P:Golgi to endosome transport"/>
    <property type="evidence" value="ECO:0007669"/>
    <property type="project" value="TreeGrafter"/>
</dbReference>
<keyword evidence="4 9" id="KW-0812">Transmembrane</keyword>
<dbReference type="PANTHER" id="PTHR12952">
    <property type="entry name" value="SYS1"/>
    <property type="match status" value="1"/>
</dbReference>
<sequence length="126" mass="13789">MGSMAHRLADCVHAVSHLPQLGPAAVVAGWCTIVAFLLNSLVGAGFLLLIVERNRKCLDFTATVYIVHLFLCLIYGGLPSSVTWWLVNGICVAVMACVGEWLCIRRELREIPTRSSRASKLFISVC</sequence>
<evidence type="ECO:0000313" key="11">
    <source>
        <dbReference type="Proteomes" id="UP000886520"/>
    </source>
</evidence>
<keyword evidence="5" id="KW-0653">Protein transport</keyword>
<accession>A0A9D4V9E6</accession>
<evidence type="ECO:0000256" key="6">
    <source>
        <dbReference type="ARBA" id="ARBA00022989"/>
    </source>
</evidence>
<feature type="transmembrane region" description="Helical" evidence="9">
    <location>
        <begin position="58"/>
        <end position="78"/>
    </location>
</feature>
<evidence type="ECO:0000256" key="2">
    <source>
        <dbReference type="ARBA" id="ARBA00008160"/>
    </source>
</evidence>
<dbReference type="GO" id="GO:0034067">
    <property type="term" value="P:protein localization to Golgi apparatus"/>
    <property type="evidence" value="ECO:0007669"/>
    <property type="project" value="TreeGrafter"/>
</dbReference>